<evidence type="ECO:0000313" key="2">
    <source>
        <dbReference type="Proteomes" id="UP000031938"/>
    </source>
</evidence>
<proteinExistence type="predicted"/>
<dbReference type="InterPro" id="IPR016193">
    <property type="entry name" value="Cytidine_deaminase-like"/>
</dbReference>
<organism evidence="1 2">
    <name type="scientific">Jeotgalibacillus soli</name>
    <dbReference type="NCBI Taxonomy" id="889306"/>
    <lineage>
        <taxon>Bacteria</taxon>
        <taxon>Bacillati</taxon>
        <taxon>Bacillota</taxon>
        <taxon>Bacilli</taxon>
        <taxon>Bacillales</taxon>
        <taxon>Caryophanaceae</taxon>
        <taxon>Jeotgalibacillus</taxon>
    </lineage>
</organism>
<evidence type="ECO:0000313" key="1">
    <source>
        <dbReference type="EMBL" id="KIL45364.1"/>
    </source>
</evidence>
<dbReference type="PATRIC" id="fig|889306.3.peg.2921"/>
<protein>
    <submittedName>
        <fullName evidence="1">Guanine deaminase</fullName>
    </submittedName>
</protein>
<gene>
    <name evidence="1" type="ORF">KP78_29080</name>
</gene>
<sequence length="47" mass="5123">MNHENYLRKTIELAINNIKDGGGPFAAMVVDHEGKIIGIGQNSVTKK</sequence>
<accession>A0A0C2RUE4</accession>
<dbReference type="Proteomes" id="UP000031938">
    <property type="component" value="Unassembled WGS sequence"/>
</dbReference>
<dbReference type="EMBL" id="JXRP01000018">
    <property type="protein sequence ID" value="KIL45364.1"/>
    <property type="molecule type" value="Genomic_DNA"/>
</dbReference>
<reference evidence="1 2" key="1">
    <citation type="submission" date="2015-01" db="EMBL/GenBank/DDBJ databases">
        <title>Genome sequencing of Jeotgalibacillus soli.</title>
        <authorList>
            <person name="Goh K.M."/>
            <person name="Chan K.-G."/>
            <person name="Yaakop A.S."/>
            <person name="Ee R."/>
            <person name="Gan H.M."/>
            <person name="Chan C.S."/>
        </authorList>
    </citation>
    <scope>NUCLEOTIDE SEQUENCE [LARGE SCALE GENOMIC DNA]</scope>
    <source>
        <strain evidence="1 2">P9</strain>
    </source>
</reference>
<name>A0A0C2RUE4_9BACL</name>
<keyword evidence="2" id="KW-1185">Reference proteome</keyword>
<dbReference type="SUPFAM" id="SSF53927">
    <property type="entry name" value="Cytidine deaminase-like"/>
    <property type="match status" value="1"/>
</dbReference>
<dbReference type="Gene3D" id="3.40.140.10">
    <property type="entry name" value="Cytidine Deaminase, domain 2"/>
    <property type="match status" value="1"/>
</dbReference>
<dbReference type="GO" id="GO:0003824">
    <property type="term" value="F:catalytic activity"/>
    <property type="evidence" value="ECO:0007669"/>
    <property type="project" value="InterPro"/>
</dbReference>
<dbReference type="STRING" id="889306.KP78_29080"/>
<comment type="caution">
    <text evidence="1">The sequence shown here is derived from an EMBL/GenBank/DDBJ whole genome shotgun (WGS) entry which is preliminary data.</text>
</comment>
<dbReference type="AlphaFoldDB" id="A0A0C2RUE4"/>